<protein>
    <submittedName>
        <fullName evidence="1">Uncharacterized protein</fullName>
    </submittedName>
</protein>
<gene>
    <name evidence="1" type="ORF">BN1708_006842</name>
</gene>
<reference evidence="1 2" key="1">
    <citation type="submission" date="2015-05" db="EMBL/GenBank/DDBJ databases">
        <authorList>
            <person name="Wang D.B."/>
            <person name="Wang M."/>
        </authorList>
    </citation>
    <scope>NUCLEOTIDE SEQUENCE [LARGE SCALE GENOMIC DNA]</scope>
    <source>
        <strain evidence="1">VL1</strain>
    </source>
</reference>
<feature type="non-terminal residue" evidence="1">
    <location>
        <position position="1"/>
    </location>
</feature>
<sequence length="66" mass="7333">RSQQDRQEAKLRFRNPTRGLSVADACLAPWSLLSCVSTASRNSTNILLQASSDIIAEMPPRVTQFE</sequence>
<dbReference type="AlphaFoldDB" id="A0A0G4MP14"/>
<name>A0A0G4MP14_VERLO</name>
<dbReference type="Proteomes" id="UP000044602">
    <property type="component" value="Unassembled WGS sequence"/>
</dbReference>
<organism evidence="1 2">
    <name type="scientific">Verticillium longisporum</name>
    <name type="common">Verticillium dahliae var. longisporum</name>
    <dbReference type="NCBI Taxonomy" id="100787"/>
    <lineage>
        <taxon>Eukaryota</taxon>
        <taxon>Fungi</taxon>
        <taxon>Dikarya</taxon>
        <taxon>Ascomycota</taxon>
        <taxon>Pezizomycotina</taxon>
        <taxon>Sordariomycetes</taxon>
        <taxon>Hypocreomycetidae</taxon>
        <taxon>Glomerellales</taxon>
        <taxon>Plectosphaerellaceae</taxon>
        <taxon>Verticillium</taxon>
    </lineage>
</organism>
<keyword evidence="2" id="KW-1185">Reference proteome</keyword>
<evidence type="ECO:0000313" key="1">
    <source>
        <dbReference type="EMBL" id="CRK35919.1"/>
    </source>
</evidence>
<evidence type="ECO:0000313" key="2">
    <source>
        <dbReference type="Proteomes" id="UP000044602"/>
    </source>
</evidence>
<dbReference type="EMBL" id="CVQH01023750">
    <property type="protein sequence ID" value="CRK35919.1"/>
    <property type="molecule type" value="Genomic_DNA"/>
</dbReference>
<accession>A0A0G4MP14</accession>
<proteinExistence type="predicted"/>